<accession>A0ABP8UII4</accession>
<evidence type="ECO:0000313" key="3">
    <source>
        <dbReference type="Proteomes" id="UP001501442"/>
    </source>
</evidence>
<evidence type="ECO:0000313" key="2">
    <source>
        <dbReference type="EMBL" id="GAA4631360.1"/>
    </source>
</evidence>
<reference evidence="3" key="1">
    <citation type="journal article" date="2019" name="Int. J. Syst. Evol. Microbiol.">
        <title>The Global Catalogue of Microorganisms (GCM) 10K type strain sequencing project: providing services to taxonomists for standard genome sequencing and annotation.</title>
        <authorList>
            <consortium name="The Broad Institute Genomics Platform"/>
            <consortium name="The Broad Institute Genome Sequencing Center for Infectious Disease"/>
            <person name="Wu L."/>
            <person name="Ma J."/>
        </authorList>
    </citation>
    <scope>NUCLEOTIDE SEQUENCE [LARGE SCALE GENOMIC DNA]</scope>
    <source>
        <strain evidence="3">JCM 17939</strain>
    </source>
</reference>
<dbReference type="EMBL" id="BAABHK010000009">
    <property type="protein sequence ID" value="GAA4631360.1"/>
    <property type="molecule type" value="Genomic_DNA"/>
</dbReference>
<protein>
    <recommendedName>
        <fullName evidence="4">PH domain-containing protein</fullName>
    </recommendedName>
</protein>
<keyword evidence="1" id="KW-0472">Membrane</keyword>
<evidence type="ECO:0000256" key="1">
    <source>
        <dbReference type="SAM" id="Phobius"/>
    </source>
</evidence>
<dbReference type="RefSeq" id="WP_345434497.1">
    <property type="nucleotide sequence ID" value="NZ_BAABHK010000009.1"/>
</dbReference>
<organism evidence="2 3">
    <name type="scientific">Actinoallomurus vinaceus</name>
    <dbReference type="NCBI Taxonomy" id="1080074"/>
    <lineage>
        <taxon>Bacteria</taxon>
        <taxon>Bacillati</taxon>
        <taxon>Actinomycetota</taxon>
        <taxon>Actinomycetes</taxon>
        <taxon>Streptosporangiales</taxon>
        <taxon>Thermomonosporaceae</taxon>
        <taxon>Actinoallomurus</taxon>
    </lineage>
</organism>
<dbReference type="Proteomes" id="UP001501442">
    <property type="component" value="Unassembled WGS sequence"/>
</dbReference>
<keyword evidence="3" id="KW-1185">Reference proteome</keyword>
<keyword evidence="1" id="KW-0812">Transmembrane</keyword>
<sequence>MGQRSQGTRQRSSFGPGAYVVRYAWWSPLVPTFVGAALVAGFVIVELRRPADERWRPAAHPGVGDWINFGARCLMPLAGVALFVLAVVYLRRVVRGRVAFAVTRDGVYWCPSGDRAKGEWFSWDDVAAIEFHAAEGGSTGHGAVALCGYAPPDEDPPRLVSTRLGGWRIGRRRLVRALREFAPHVELIR</sequence>
<feature type="transmembrane region" description="Helical" evidence="1">
    <location>
        <begin position="69"/>
        <end position="90"/>
    </location>
</feature>
<proteinExistence type="predicted"/>
<name>A0ABP8UII4_9ACTN</name>
<keyword evidence="1" id="KW-1133">Transmembrane helix</keyword>
<gene>
    <name evidence="2" type="ORF">GCM10023196_060500</name>
</gene>
<comment type="caution">
    <text evidence="2">The sequence shown here is derived from an EMBL/GenBank/DDBJ whole genome shotgun (WGS) entry which is preliminary data.</text>
</comment>
<evidence type="ECO:0008006" key="4">
    <source>
        <dbReference type="Google" id="ProtNLM"/>
    </source>
</evidence>
<feature type="transmembrane region" description="Helical" evidence="1">
    <location>
        <begin position="20"/>
        <end position="45"/>
    </location>
</feature>